<dbReference type="Proteomes" id="UP000001412">
    <property type="component" value="Chromosome"/>
</dbReference>
<evidence type="ECO:0000313" key="2">
    <source>
        <dbReference type="EMBL" id="AAO36616.1"/>
    </source>
</evidence>
<reference evidence="2 3" key="1">
    <citation type="journal article" date="2003" name="Proc. Natl. Acad. Sci. U.S.A.">
        <title>The genome sequence of Clostridium tetani, the causative agent of tetanus disease.</title>
        <authorList>
            <person name="Brueggemann H."/>
            <person name="Baumer S."/>
            <person name="Fricke W.F."/>
            <person name="Wiezer A."/>
            <person name="Liesegang H."/>
            <person name="Decker I."/>
            <person name="Herzberg C."/>
            <person name="Martinez-Arias R."/>
            <person name="Merkl R."/>
            <person name="Henne A."/>
            <person name="Gottschalk G."/>
        </authorList>
    </citation>
    <scope>NUCLEOTIDE SEQUENCE [LARGE SCALE GENOMIC DNA]</scope>
    <source>
        <strain evidence="3">Massachusetts / E88</strain>
    </source>
</reference>
<evidence type="ECO:0000313" key="3">
    <source>
        <dbReference type="Proteomes" id="UP000001412"/>
    </source>
</evidence>
<dbReference type="OrthoDB" id="9800780at2"/>
<name>Q892H9_CLOTE</name>
<dbReference type="InterPro" id="IPR048494">
    <property type="entry name" value="Dit-like_N"/>
</dbReference>
<proteinExistence type="predicted"/>
<accession>Q892H9</accession>
<dbReference type="HOGENOM" id="CLU_077348_2_0_9"/>
<dbReference type="AlphaFoldDB" id="Q892H9"/>
<sequence>MPFIIRRFYMEFWLKNKIETFQFPVPFSEFEVSFGTMTKTVNLLNFGELSLPGENRLREWSVSGFFPSKDYSFLQCSRKSNPYDYCKIIDSIKYSKQVCRFIATGTRLNSACTIEEFTWGEKDGSGDIYFSISFKEHKVVGQKKLVVL</sequence>
<dbReference type="STRING" id="212717.CTC_02118"/>
<dbReference type="KEGG" id="ctc:CTC_02118"/>
<dbReference type="Pfam" id="PF21821">
    <property type="entry name" value="Dit_like"/>
    <property type="match status" value="1"/>
</dbReference>
<keyword evidence="3" id="KW-1185">Reference proteome</keyword>
<dbReference type="EMBL" id="AE015927">
    <property type="protein sequence ID" value="AAO36616.1"/>
    <property type="molecule type" value="Genomic_DNA"/>
</dbReference>
<organism evidence="2 3">
    <name type="scientific">Clostridium tetani (strain Massachusetts / E88)</name>
    <dbReference type="NCBI Taxonomy" id="212717"/>
    <lineage>
        <taxon>Bacteria</taxon>
        <taxon>Bacillati</taxon>
        <taxon>Bacillota</taxon>
        <taxon>Clostridia</taxon>
        <taxon>Eubacteriales</taxon>
        <taxon>Clostridiaceae</taxon>
        <taxon>Clostridium</taxon>
    </lineage>
</organism>
<feature type="domain" description="Dit-like phage tail protein N-terminal" evidence="1">
    <location>
        <begin position="56"/>
        <end position="146"/>
    </location>
</feature>
<protein>
    <submittedName>
        <fullName evidence="2">Phage-like element pbsx protein xkdP</fullName>
    </submittedName>
</protein>
<gene>
    <name evidence="2" type="primary">xkdP</name>
    <name evidence="2" type="ordered locus">CTC_02118</name>
</gene>
<evidence type="ECO:0000259" key="1">
    <source>
        <dbReference type="Pfam" id="PF21821"/>
    </source>
</evidence>